<dbReference type="InterPro" id="IPR019619">
    <property type="entry name" value="DUF2490"/>
</dbReference>
<dbReference type="RefSeq" id="WP_237870761.1">
    <property type="nucleotide sequence ID" value="NZ_JAKLTR010000004.1"/>
</dbReference>
<evidence type="ECO:0000313" key="3">
    <source>
        <dbReference type="Proteomes" id="UP001165367"/>
    </source>
</evidence>
<feature type="signal peptide" evidence="1">
    <location>
        <begin position="1"/>
        <end position="22"/>
    </location>
</feature>
<feature type="chain" id="PRO_5045247782" evidence="1">
    <location>
        <begin position="23"/>
        <end position="245"/>
    </location>
</feature>
<dbReference type="EMBL" id="JAKLTR010000004">
    <property type="protein sequence ID" value="MCG2614398.1"/>
    <property type="molecule type" value="Genomic_DNA"/>
</dbReference>
<keyword evidence="1" id="KW-0732">Signal</keyword>
<gene>
    <name evidence="2" type="ORF">LZZ85_08910</name>
</gene>
<comment type="caution">
    <text evidence="2">The sequence shown here is derived from an EMBL/GenBank/DDBJ whole genome shotgun (WGS) entry which is preliminary data.</text>
</comment>
<evidence type="ECO:0000256" key="1">
    <source>
        <dbReference type="SAM" id="SignalP"/>
    </source>
</evidence>
<name>A0ABS9KPZ8_9BACT</name>
<reference evidence="2" key="1">
    <citation type="submission" date="2022-01" db="EMBL/GenBank/DDBJ databases">
        <authorList>
            <person name="Jo J.-H."/>
            <person name="Im W.-T."/>
        </authorList>
    </citation>
    <scope>NUCLEOTIDE SEQUENCE</scope>
    <source>
        <strain evidence="2">NA20</strain>
    </source>
</reference>
<protein>
    <submittedName>
        <fullName evidence="2">DUF2490 domain-containing protein</fullName>
    </submittedName>
</protein>
<sequence>MKKTLIACLCLLVSSLTISVNAQQNQFSGWLGVFNTIKLGKKTTLLNDVQFRSTDEIQHLQTLLIRSGLQYSITNKLGLTLGYASIDNRRQLSGVSGYLMEHRIWQQLIYNHKTGPVFIQHRLRSEQRFIPAARINNNNELEKDGFGNAYRLRYFIRNIVPLKKQTGAFTEGLFASLQNEVFINTGNKSNVNGKTFDQNRLYIAGGYRINKKIDLEAGYMYQYTQGRNNTSINNHIAQIATYLRL</sequence>
<dbReference type="Proteomes" id="UP001165367">
    <property type="component" value="Unassembled WGS sequence"/>
</dbReference>
<dbReference type="Pfam" id="PF10677">
    <property type="entry name" value="DUF2490"/>
    <property type="match status" value="1"/>
</dbReference>
<evidence type="ECO:0000313" key="2">
    <source>
        <dbReference type="EMBL" id="MCG2614398.1"/>
    </source>
</evidence>
<organism evidence="2 3">
    <name type="scientific">Terrimonas ginsenosidimutans</name>
    <dbReference type="NCBI Taxonomy" id="2908004"/>
    <lineage>
        <taxon>Bacteria</taxon>
        <taxon>Pseudomonadati</taxon>
        <taxon>Bacteroidota</taxon>
        <taxon>Chitinophagia</taxon>
        <taxon>Chitinophagales</taxon>
        <taxon>Chitinophagaceae</taxon>
        <taxon>Terrimonas</taxon>
    </lineage>
</organism>
<proteinExistence type="predicted"/>
<accession>A0ABS9KPZ8</accession>
<keyword evidence="3" id="KW-1185">Reference proteome</keyword>